<dbReference type="Proteomes" id="UP000293342">
    <property type="component" value="Unassembled WGS sequence"/>
</dbReference>
<feature type="region of interest" description="Disordered" evidence="1">
    <location>
        <begin position="240"/>
        <end position="274"/>
    </location>
</feature>
<dbReference type="AlphaFoldDB" id="A0A4R0JNW6"/>
<keyword evidence="3" id="KW-1185">Reference proteome</keyword>
<accession>A0A4R0JNW6</accession>
<reference evidence="2 3" key="1">
    <citation type="submission" date="2019-02" db="EMBL/GenBank/DDBJ databases">
        <title>Kribbella capetownensis sp. nov. and Kribbella speibonae sp. nov., isolated from soil.</title>
        <authorList>
            <person name="Curtis S.M."/>
            <person name="Norton I."/>
            <person name="Everest G.J."/>
            <person name="Meyers P.R."/>
        </authorList>
    </citation>
    <scope>NUCLEOTIDE SEQUENCE [LARGE SCALE GENOMIC DNA]</scope>
    <source>
        <strain evidence="2 3">YM53</strain>
    </source>
</reference>
<name>A0A4R0JNW6_9ACTN</name>
<evidence type="ECO:0000313" key="3">
    <source>
        <dbReference type="Proteomes" id="UP000293342"/>
    </source>
</evidence>
<gene>
    <name evidence="2" type="ORF">E0H75_26500</name>
</gene>
<feature type="compositionally biased region" description="Low complexity" evidence="1">
    <location>
        <begin position="251"/>
        <end position="261"/>
    </location>
</feature>
<dbReference type="EMBL" id="SJKD01000006">
    <property type="protein sequence ID" value="TCC46608.1"/>
    <property type="molecule type" value="Genomic_DNA"/>
</dbReference>
<proteinExistence type="predicted"/>
<dbReference type="RefSeq" id="WP_131516352.1">
    <property type="nucleotide sequence ID" value="NZ_SJKD01000006.1"/>
</dbReference>
<evidence type="ECO:0008006" key="4">
    <source>
        <dbReference type="Google" id="ProtNLM"/>
    </source>
</evidence>
<dbReference type="Gene3D" id="3.30.460.10">
    <property type="entry name" value="Beta Polymerase, domain 2"/>
    <property type="match status" value="1"/>
</dbReference>
<evidence type="ECO:0000256" key="1">
    <source>
        <dbReference type="SAM" id="MobiDB-lite"/>
    </source>
</evidence>
<protein>
    <recommendedName>
        <fullName evidence="4">RelA/SpoT domain-containing protein</fullName>
    </recommendedName>
</protein>
<organism evidence="2 3">
    <name type="scientific">Kribbella capetownensis</name>
    <dbReference type="NCBI Taxonomy" id="1572659"/>
    <lineage>
        <taxon>Bacteria</taxon>
        <taxon>Bacillati</taxon>
        <taxon>Actinomycetota</taxon>
        <taxon>Actinomycetes</taxon>
        <taxon>Propionibacteriales</taxon>
        <taxon>Kribbellaceae</taxon>
        <taxon>Kribbella</taxon>
    </lineage>
</organism>
<dbReference type="InterPro" id="IPR043519">
    <property type="entry name" value="NT_sf"/>
</dbReference>
<dbReference type="OrthoDB" id="4484802at2"/>
<comment type="caution">
    <text evidence="2">The sequence shown here is derived from an EMBL/GenBank/DDBJ whole genome shotgun (WGS) entry which is preliminary data.</text>
</comment>
<evidence type="ECO:0000313" key="2">
    <source>
        <dbReference type="EMBL" id="TCC46608.1"/>
    </source>
</evidence>
<sequence length="274" mass="30575">MTISLGELPEPAELHAWLNARRRLDWDERIPTKAQIAGEYGVDATVRSLTLLTEAARVEQEITEDLTASIGPDTSAYQLESRLKSPQSLTRKIFIRTGTDFDQLPLDDVVRYTILAPEPDDLVRTAIDACDSLADRGWEMSGAIHSYADGSRYKGLHLFLYSQAVRVEVQVHSRESIDVKTRTTPLYVVERDHGQPREKRTRARNEAVALSGQMRQPAGIDDLKTLGGVPVVLRFYGRRSNQASGREEGDASSQAQQSAAQRLAKRTSTKERSL</sequence>